<name>A0A2H0N6D5_9BACT</name>
<evidence type="ECO:0000256" key="5">
    <source>
        <dbReference type="ARBA" id="ARBA00022927"/>
    </source>
</evidence>
<comment type="subunit">
    <text evidence="9">Component of the Sec protein translocase complex. Heterotrimer consisting of SecY, SecE and SecG subunits. The heterotrimers can form oligomers, although 1 heterotrimer is thought to be able to translocate proteins. Interacts with the ribosome. Interacts with SecDF, and other proteins may be involved. Interacts with SecA.</text>
</comment>
<dbReference type="GO" id="GO:0065002">
    <property type="term" value="P:intracellular protein transmembrane transport"/>
    <property type="evidence" value="ECO:0007669"/>
    <property type="project" value="UniProtKB-UniRule"/>
</dbReference>
<accession>A0A2H0N6D5</accession>
<evidence type="ECO:0000256" key="3">
    <source>
        <dbReference type="ARBA" id="ARBA00022475"/>
    </source>
</evidence>
<keyword evidence="7 9" id="KW-0811">Translocation</keyword>
<dbReference type="PANTHER" id="PTHR33910:SF1">
    <property type="entry name" value="PROTEIN TRANSLOCASE SUBUNIT SECE"/>
    <property type="match status" value="1"/>
</dbReference>
<keyword evidence="5 9" id="KW-0653">Protein transport</keyword>
<keyword evidence="2 9" id="KW-0813">Transport</keyword>
<dbReference type="GO" id="GO:0008320">
    <property type="term" value="F:protein transmembrane transporter activity"/>
    <property type="evidence" value="ECO:0007669"/>
    <property type="project" value="UniProtKB-UniRule"/>
</dbReference>
<dbReference type="NCBIfam" id="TIGR00964">
    <property type="entry name" value="secE_bact"/>
    <property type="match status" value="1"/>
</dbReference>
<dbReference type="InterPro" id="IPR005807">
    <property type="entry name" value="SecE_bac"/>
</dbReference>
<evidence type="ECO:0000313" key="11">
    <source>
        <dbReference type="Proteomes" id="UP000229600"/>
    </source>
</evidence>
<dbReference type="InterPro" id="IPR038379">
    <property type="entry name" value="SecE_sf"/>
</dbReference>
<dbReference type="GO" id="GO:0009306">
    <property type="term" value="P:protein secretion"/>
    <property type="evidence" value="ECO:0007669"/>
    <property type="project" value="UniProtKB-UniRule"/>
</dbReference>
<dbReference type="HAMAP" id="MF_00422">
    <property type="entry name" value="SecE"/>
    <property type="match status" value="1"/>
</dbReference>
<reference evidence="10 11" key="1">
    <citation type="submission" date="2017-09" db="EMBL/GenBank/DDBJ databases">
        <title>Depth-based differentiation of microbial function through sediment-hosted aquifers and enrichment of novel symbionts in the deep terrestrial subsurface.</title>
        <authorList>
            <person name="Probst A.J."/>
            <person name="Ladd B."/>
            <person name="Jarett J.K."/>
            <person name="Geller-Mcgrath D.E."/>
            <person name="Sieber C.M."/>
            <person name="Emerson J.B."/>
            <person name="Anantharaman K."/>
            <person name="Thomas B.C."/>
            <person name="Malmstrom R."/>
            <person name="Stieglmeier M."/>
            <person name="Klingl A."/>
            <person name="Woyke T."/>
            <person name="Ryan C.M."/>
            <person name="Banfield J.F."/>
        </authorList>
    </citation>
    <scope>NUCLEOTIDE SEQUENCE [LARGE SCALE GENOMIC DNA]</scope>
    <source>
        <strain evidence="10">CG11_big_fil_rev_8_21_14_0_20_39_34</strain>
    </source>
</reference>
<keyword evidence="3 9" id="KW-1003">Cell membrane</keyword>
<dbReference type="InterPro" id="IPR001901">
    <property type="entry name" value="Translocase_SecE/Sec61-g"/>
</dbReference>
<evidence type="ECO:0000256" key="1">
    <source>
        <dbReference type="ARBA" id="ARBA00004370"/>
    </source>
</evidence>
<dbReference type="Gene3D" id="1.20.5.1030">
    <property type="entry name" value="Preprotein translocase secy subunit"/>
    <property type="match status" value="1"/>
</dbReference>
<comment type="similarity">
    <text evidence="9">Belongs to the SecE/SEC61-gamma family.</text>
</comment>
<dbReference type="Proteomes" id="UP000229600">
    <property type="component" value="Unassembled WGS sequence"/>
</dbReference>
<dbReference type="GO" id="GO:0006605">
    <property type="term" value="P:protein targeting"/>
    <property type="evidence" value="ECO:0007669"/>
    <property type="project" value="UniProtKB-UniRule"/>
</dbReference>
<dbReference type="EMBL" id="PCWN01000003">
    <property type="protein sequence ID" value="PIR04452.1"/>
    <property type="molecule type" value="Genomic_DNA"/>
</dbReference>
<dbReference type="GO" id="GO:0043952">
    <property type="term" value="P:protein transport by the Sec complex"/>
    <property type="evidence" value="ECO:0007669"/>
    <property type="project" value="UniProtKB-UniRule"/>
</dbReference>
<evidence type="ECO:0000256" key="6">
    <source>
        <dbReference type="ARBA" id="ARBA00022989"/>
    </source>
</evidence>
<evidence type="ECO:0000313" key="10">
    <source>
        <dbReference type="EMBL" id="PIR04452.1"/>
    </source>
</evidence>
<evidence type="ECO:0000256" key="4">
    <source>
        <dbReference type="ARBA" id="ARBA00022692"/>
    </source>
</evidence>
<evidence type="ECO:0000256" key="7">
    <source>
        <dbReference type="ARBA" id="ARBA00023010"/>
    </source>
</evidence>
<comment type="function">
    <text evidence="9">Essential subunit of the Sec protein translocation channel SecYEG. Clamps together the 2 halves of SecY. May contact the channel plug during translocation.</text>
</comment>
<comment type="subcellular location">
    <subcellularLocation>
        <location evidence="9">Cell membrane</location>
        <topology evidence="9">Single-pass membrane protein</topology>
    </subcellularLocation>
    <subcellularLocation>
        <location evidence="1">Membrane</location>
    </subcellularLocation>
</comment>
<gene>
    <name evidence="9 10" type="primary">secE</name>
    <name evidence="10" type="ORF">COV59_01020</name>
</gene>
<comment type="caution">
    <text evidence="10">The sequence shown here is derived from an EMBL/GenBank/DDBJ whole genome shotgun (WGS) entry which is preliminary data.</text>
</comment>
<dbReference type="PROSITE" id="PS01067">
    <property type="entry name" value="SECE_SEC61G"/>
    <property type="match status" value="1"/>
</dbReference>
<dbReference type="AlphaFoldDB" id="A0A2H0N6D5"/>
<protein>
    <recommendedName>
        <fullName evidence="9">Protein translocase subunit SecE</fullName>
    </recommendedName>
</protein>
<feature type="transmembrane region" description="Helical" evidence="9">
    <location>
        <begin position="32"/>
        <end position="54"/>
    </location>
</feature>
<keyword evidence="8 9" id="KW-0472">Membrane</keyword>
<keyword evidence="4 9" id="KW-0812">Transmembrane</keyword>
<proteinExistence type="inferred from homology"/>
<dbReference type="Pfam" id="PF00584">
    <property type="entry name" value="SecE"/>
    <property type="match status" value="1"/>
</dbReference>
<sequence length="62" mass="7062">MNAVQKFKNYFVEAFAEVKKVTWPTKKQTKNYSLVVIGITLGLAAFFGILDYIFNFLLGLIV</sequence>
<keyword evidence="6 9" id="KW-1133">Transmembrane helix</keyword>
<evidence type="ECO:0000256" key="2">
    <source>
        <dbReference type="ARBA" id="ARBA00022448"/>
    </source>
</evidence>
<dbReference type="PANTHER" id="PTHR33910">
    <property type="entry name" value="PROTEIN TRANSLOCASE SUBUNIT SECE"/>
    <property type="match status" value="1"/>
</dbReference>
<evidence type="ECO:0000256" key="8">
    <source>
        <dbReference type="ARBA" id="ARBA00023136"/>
    </source>
</evidence>
<dbReference type="GO" id="GO:0005886">
    <property type="term" value="C:plasma membrane"/>
    <property type="evidence" value="ECO:0007669"/>
    <property type="project" value="UniProtKB-SubCell"/>
</dbReference>
<evidence type="ECO:0000256" key="9">
    <source>
        <dbReference type="HAMAP-Rule" id="MF_00422"/>
    </source>
</evidence>
<organism evidence="10 11">
    <name type="scientific">Candidatus Magasanikbacteria bacterium CG11_big_fil_rev_8_21_14_0_20_39_34</name>
    <dbReference type="NCBI Taxonomy" id="1974653"/>
    <lineage>
        <taxon>Bacteria</taxon>
        <taxon>Candidatus Magasanikiibacteriota</taxon>
    </lineage>
</organism>